<dbReference type="OrthoDB" id="7687849at2759"/>
<reference evidence="3 4" key="1">
    <citation type="submission" date="2025-05" db="UniProtKB">
        <authorList>
            <consortium name="RefSeq"/>
        </authorList>
    </citation>
    <scope>IDENTIFICATION</scope>
    <source>
        <tissue evidence="3 4">Thorax and Abdomen</tissue>
    </source>
</reference>
<dbReference type="InParanoid" id="A0A6J0BV15"/>
<keyword evidence="2" id="KW-1185">Reference proteome</keyword>
<gene>
    <name evidence="3 4" type="primary">LOC107223188</name>
</gene>
<dbReference type="RefSeq" id="XP_046590352.1">
    <property type="nucleotide sequence ID" value="XM_046734396.1"/>
</dbReference>
<evidence type="ECO:0000313" key="3">
    <source>
        <dbReference type="RefSeq" id="XP_015518285.2"/>
    </source>
</evidence>
<feature type="compositionally biased region" description="Polar residues" evidence="1">
    <location>
        <begin position="939"/>
        <end position="949"/>
    </location>
</feature>
<dbReference type="GeneID" id="107223188"/>
<accession>A0A6J0BV15</accession>
<proteinExistence type="predicted"/>
<protein>
    <submittedName>
        <fullName evidence="3 4">Uncharacterized protein LOC107223188</fullName>
    </submittedName>
</protein>
<evidence type="ECO:0000313" key="2">
    <source>
        <dbReference type="Proteomes" id="UP000829291"/>
    </source>
</evidence>
<dbReference type="KEGG" id="nlo:107223188"/>
<dbReference type="AlphaFoldDB" id="A0A6J0BV15"/>
<dbReference type="Proteomes" id="UP000829291">
    <property type="component" value="Chromosome 3"/>
</dbReference>
<feature type="region of interest" description="Disordered" evidence="1">
    <location>
        <begin position="922"/>
        <end position="957"/>
    </location>
</feature>
<name>A0A6J0BV15_NEOLC</name>
<sequence>MLLRWKGNLNIFNVFIVALVMRTEIVTGFIDYSEIRRNEHPIVLDPHLARTTRQLLEKYDSWAVYRTSYTLQQATEHFLHYGAFLRNQILDTFGALVYDNYDDFSMSQLEALYRVYRDTLKRKYNIFDIVPSVLAQSDMRPSSICRHINKNVRTCLRESSLRCATMKQHDKSHPHTILTRVFNITRYMFKTAGLKQQFPEGFSLPAILERLKSGHLSLTAGMVSGLLQSVQYDSFNDEVRAAEKNVMQLLMSEKLDSGRKQSLMPRDQLRQVLTVNELLKNIFDGRKSMYDRNENKNFDVLSQHVISEVEAISPNIEILGAVYDNNTIQMKYLFDLVLPPDVVDRDISDAKNYLLNKMQDFDVVRKYLKVEKYQQSGPDQLLMEILRQMRDINFAPDIVTALHTHARFWHQSRMINNLNDLLDLFDAYENLRNVPNFSNLVSLMDDIRGSLINSKVVAIELLCSNPRSCLQRGLKIIAQCTLVNSKTKSLLVRLFHNLNQDGSIDIDKCKRSTNQLITEVLKPSLQARSEKTGEVTSELTIQNDSNNMELSGAKNNNTAVHETATEMITVENFVEKQLEVKLRASEEPTTITTTNTNSLEEDDSDKAYNRFFGHCLGMECSDYFSFDSNYLDYFSGDWLESSSSEEEQHHHEHKCIGKNCPPSWMPNKPQHCANGNCGTPSVPEHPIECIGSDCNYSISPSVSYPECIGNRCDNKHECIGKNCPPFWMPNKPQHCANGNCGTPSVPEHPIECIGSDCNYFIPPSVSYPECIGNRCDNKQECIGKNCPPSWMPNKPQHCANGNCGTPSVPEHPIECIGSDCNYFPPTGPSPSECIFPNCNKPPLSNNLVCSGNKCKPSGEVNPWTLDESKLTMTVLPYNQCKFKDPQYQRRLDRLKKIRILDSFYATESVPTDAAASFYENFSDESHGQSAPPTKHRQSSHLVRSTQRKPPQNELLTRHKRPWPFTFYPFTSHSGQVLKIKKPVTFNDSYADSNMGSGIKSGISAIKNHTNKRRKMNVNVNVNVNRDSKNRQKRLQRHFISGSRGVVTSQTLGSEVKPLRNTDYRSSAVDVRVGEHSGLSNPSTMYSDIKKKQANNQMRTNHVPHQTRSDGKIDVVRKRRSIITAPRRTNHRSGSL</sequence>
<organism evidence="2 3">
    <name type="scientific">Neodiprion lecontei</name>
    <name type="common">Redheaded pine sawfly</name>
    <dbReference type="NCBI Taxonomy" id="441921"/>
    <lineage>
        <taxon>Eukaryota</taxon>
        <taxon>Metazoa</taxon>
        <taxon>Ecdysozoa</taxon>
        <taxon>Arthropoda</taxon>
        <taxon>Hexapoda</taxon>
        <taxon>Insecta</taxon>
        <taxon>Pterygota</taxon>
        <taxon>Neoptera</taxon>
        <taxon>Endopterygota</taxon>
        <taxon>Hymenoptera</taxon>
        <taxon>Tenthredinoidea</taxon>
        <taxon>Diprionidae</taxon>
        <taxon>Diprioninae</taxon>
        <taxon>Neodiprion</taxon>
    </lineage>
</organism>
<evidence type="ECO:0000313" key="4">
    <source>
        <dbReference type="RefSeq" id="XP_046590352.1"/>
    </source>
</evidence>
<dbReference type="RefSeq" id="XP_015518285.2">
    <property type="nucleotide sequence ID" value="XM_015662799.2"/>
</dbReference>
<evidence type="ECO:0000256" key="1">
    <source>
        <dbReference type="SAM" id="MobiDB-lite"/>
    </source>
</evidence>